<accession>A0ACC2UQZ8</accession>
<reference evidence="1" key="1">
    <citation type="submission" date="2022-04" db="EMBL/GenBank/DDBJ databases">
        <title>Genome of the entomopathogenic fungus Entomophthora muscae.</title>
        <authorList>
            <person name="Elya C."/>
            <person name="Lovett B.R."/>
            <person name="Lee E."/>
            <person name="Macias A.M."/>
            <person name="Hajek A.E."/>
            <person name="De Bivort B.L."/>
            <person name="Kasson M.T."/>
            <person name="De Fine Licht H.H."/>
            <person name="Stajich J.E."/>
        </authorList>
    </citation>
    <scope>NUCLEOTIDE SEQUENCE</scope>
    <source>
        <strain evidence="1">Berkeley</strain>
    </source>
</reference>
<comment type="caution">
    <text evidence="1">The sequence shown here is derived from an EMBL/GenBank/DDBJ whole genome shotgun (WGS) entry which is preliminary data.</text>
</comment>
<evidence type="ECO:0000313" key="2">
    <source>
        <dbReference type="Proteomes" id="UP001165960"/>
    </source>
</evidence>
<keyword evidence="2" id="KW-1185">Reference proteome</keyword>
<sequence length="229" mass="24916">MSAKATTVPLAHLLYLGSFYSSTHNLIVDSFNPPTKADHFPDLEIDFLTKSSVIKTGLYFIFLGCSRTATSGHYHPGKSPSGVETGLSHSTVANPINVPTILSDRLPQAPEGPVAPPYSADHSPYKAELFFLDVGYSGNALHCFIVEDVHVVQTRSQARAEGKAQAVFSNPYACQLLDKAPNEGPGPSTDTSHLKGINIIIPMDTMKAHYPKLCGSILKFLWWIILTYT</sequence>
<proteinExistence type="predicted"/>
<dbReference type="EMBL" id="QTSX02000061">
    <property type="protein sequence ID" value="KAJ9089189.1"/>
    <property type="molecule type" value="Genomic_DNA"/>
</dbReference>
<name>A0ACC2UQZ8_9FUNG</name>
<organism evidence="1 2">
    <name type="scientific">Entomophthora muscae</name>
    <dbReference type="NCBI Taxonomy" id="34485"/>
    <lineage>
        <taxon>Eukaryota</taxon>
        <taxon>Fungi</taxon>
        <taxon>Fungi incertae sedis</taxon>
        <taxon>Zoopagomycota</taxon>
        <taxon>Entomophthoromycotina</taxon>
        <taxon>Entomophthoromycetes</taxon>
        <taxon>Entomophthorales</taxon>
        <taxon>Entomophthoraceae</taxon>
        <taxon>Entomophthora</taxon>
    </lineage>
</organism>
<dbReference type="Proteomes" id="UP001165960">
    <property type="component" value="Unassembled WGS sequence"/>
</dbReference>
<evidence type="ECO:0000313" key="1">
    <source>
        <dbReference type="EMBL" id="KAJ9089189.1"/>
    </source>
</evidence>
<gene>
    <name evidence="1" type="ORF">DSO57_1015516</name>
</gene>
<protein>
    <submittedName>
        <fullName evidence="1">Uncharacterized protein</fullName>
    </submittedName>
</protein>